<feature type="transmembrane region" description="Helical" evidence="1">
    <location>
        <begin position="23"/>
        <end position="41"/>
    </location>
</feature>
<evidence type="ECO:0000256" key="1">
    <source>
        <dbReference type="SAM" id="Phobius"/>
    </source>
</evidence>
<accession>A0AAW0F834</accession>
<proteinExistence type="predicted"/>
<keyword evidence="1" id="KW-0472">Membrane</keyword>
<organism evidence="3 4">
    <name type="scientific">Cerrena zonata</name>
    <dbReference type="NCBI Taxonomy" id="2478898"/>
    <lineage>
        <taxon>Eukaryota</taxon>
        <taxon>Fungi</taxon>
        <taxon>Dikarya</taxon>
        <taxon>Basidiomycota</taxon>
        <taxon>Agaricomycotina</taxon>
        <taxon>Agaricomycetes</taxon>
        <taxon>Polyporales</taxon>
        <taxon>Cerrenaceae</taxon>
        <taxon>Cerrena</taxon>
    </lineage>
</organism>
<dbReference type="EMBL" id="JASBNA010000111">
    <property type="protein sequence ID" value="KAK7676583.1"/>
    <property type="molecule type" value="Genomic_DNA"/>
</dbReference>
<name>A0AAW0F834_9APHY</name>
<dbReference type="Proteomes" id="UP001385951">
    <property type="component" value="Unassembled WGS sequence"/>
</dbReference>
<reference evidence="3 4" key="1">
    <citation type="submission" date="2022-09" db="EMBL/GenBank/DDBJ databases">
        <authorList>
            <person name="Palmer J.M."/>
        </authorList>
    </citation>
    <scope>NUCLEOTIDE SEQUENCE [LARGE SCALE GENOMIC DNA]</scope>
    <source>
        <strain evidence="3 4">DSM 7382</strain>
    </source>
</reference>
<dbReference type="InterPro" id="IPR045340">
    <property type="entry name" value="DUF6533"/>
</dbReference>
<protein>
    <recommendedName>
        <fullName evidence="2">DUF6533 domain-containing protein</fullName>
    </recommendedName>
</protein>
<evidence type="ECO:0000259" key="2">
    <source>
        <dbReference type="Pfam" id="PF20151"/>
    </source>
</evidence>
<dbReference type="Pfam" id="PF20151">
    <property type="entry name" value="DUF6533"/>
    <property type="match status" value="1"/>
</dbReference>
<gene>
    <name evidence="3" type="ORF">QCA50_020459</name>
</gene>
<feature type="transmembrane region" description="Helical" evidence="1">
    <location>
        <begin position="53"/>
        <end position="72"/>
    </location>
</feature>
<evidence type="ECO:0000313" key="3">
    <source>
        <dbReference type="EMBL" id="KAK7676583.1"/>
    </source>
</evidence>
<keyword evidence="1" id="KW-0812">Transmembrane</keyword>
<dbReference type="AlphaFoldDB" id="A0AAW0F834"/>
<evidence type="ECO:0000313" key="4">
    <source>
        <dbReference type="Proteomes" id="UP001385951"/>
    </source>
</evidence>
<comment type="caution">
    <text evidence="3">The sequence shown here is derived from an EMBL/GenBank/DDBJ whole genome shotgun (WGS) entry which is preliminary data.</text>
</comment>
<feature type="domain" description="DUF6533" evidence="2">
    <location>
        <begin position="23"/>
        <end position="67"/>
    </location>
</feature>
<keyword evidence="4" id="KW-1185">Reference proteome</keyword>
<keyword evidence="1" id="KW-1133">Transmembrane helix</keyword>
<sequence length="86" mass="10124">MSELDLISEEIINAISQHQTTGYIYVAGLALVAYDTLLSFSQEITYIWKRKKSMITILYLFIRYSIIFNMFIRVFHLSNMHITIAR</sequence>